<organism evidence="1 2">
    <name type="scientific">Shewanella vesiculosa</name>
    <dbReference type="NCBI Taxonomy" id="518738"/>
    <lineage>
        <taxon>Bacteria</taxon>
        <taxon>Pseudomonadati</taxon>
        <taxon>Pseudomonadota</taxon>
        <taxon>Gammaproteobacteria</taxon>
        <taxon>Alteromonadales</taxon>
        <taxon>Shewanellaceae</taxon>
        <taxon>Shewanella</taxon>
    </lineage>
</organism>
<dbReference type="EMBL" id="JBDPZN010000001">
    <property type="protein sequence ID" value="MEO3681028.1"/>
    <property type="molecule type" value="Genomic_DNA"/>
</dbReference>
<evidence type="ECO:0000313" key="1">
    <source>
        <dbReference type="EMBL" id="MEO3681028.1"/>
    </source>
</evidence>
<reference evidence="1 2" key="1">
    <citation type="submission" date="2024-05" db="EMBL/GenBank/DDBJ databases">
        <title>Genome sequencing of Marine Estuary Bacteria, Shewanella vesiculosa and S. baltica, and Pseudomonas syringae.</title>
        <authorList>
            <person name="Gurung A."/>
            <person name="Maclea K.S."/>
        </authorList>
    </citation>
    <scope>NUCLEOTIDE SEQUENCE [LARGE SCALE GENOMIC DNA]</scope>
    <source>
        <strain evidence="1 2">1A</strain>
    </source>
</reference>
<evidence type="ECO:0000313" key="2">
    <source>
        <dbReference type="Proteomes" id="UP001477278"/>
    </source>
</evidence>
<proteinExistence type="predicted"/>
<accession>A0ABV0FN18</accession>
<dbReference type="RefSeq" id="WP_347689483.1">
    <property type="nucleotide sequence ID" value="NZ_JBDPZN010000001.1"/>
</dbReference>
<keyword evidence="2" id="KW-1185">Reference proteome</keyword>
<sequence length="215" mass="24777">MTESELDTTRFFKEIGVDLNRIAEGTEKTPDFYFETGAQKVFVEVKEIKENEDEKKLLRDVEIYGQTGVHDSPELGKRFRPAIQAANRQLKQRCLSGEAGLIIIQDVRDWFTRSIVPQEEIKIAMFGDRITWICVNSRTVKADLYDKNKTTTEMKNTTVSAIGLLIKNVQDNSLSLHVYHNPHAKNALVSTVFFSDRVFEYRIFDTKAYGDFKRV</sequence>
<comment type="caution">
    <text evidence="1">The sequence shown here is derived from an EMBL/GenBank/DDBJ whole genome shotgun (WGS) entry which is preliminary data.</text>
</comment>
<gene>
    <name evidence="1" type="ORF">ABHN84_01825</name>
</gene>
<protein>
    <submittedName>
        <fullName evidence="1">Uncharacterized protein</fullName>
    </submittedName>
</protein>
<name>A0ABV0FN18_9GAMM</name>
<dbReference type="Proteomes" id="UP001477278">
    <property type="component" value="Unassembled WGS sequence"/>
</dbReference>